<comment type="similarity">
    <text evidence="2">Belongs to the CCDC85 family.</text>
</comment>
<dbReference type="GO" id="GO:0005912">
    <property type="term" value="C:adherens junction"/>
    <property type="evidence" value="ECO:0007669"/>
    <property type="project" value="UniProtKB-SubCell"/>
</dbReference>
<dbReference type="PANTHER" id="PTHR13546:SF15">
    <property type="entry name" value="CCDC85"/>
    <property type="match status" value="1"/>
</dbReference>
<name>A0A7I4YZJ4_HAECO</name>
<evidence type="ECO:0000256" key="3">
    <source>
        <dbReference type="ARBA" id="ARBA00022949"/>
    </source>
</evidence>
<dbReference type="OrthoDB" id="10056395at2759"/>
<accession>A0A7I4YZJ4</accession>
<dbReference type="AlphaFoldDB" id="A0A7I4YZJ4"/>
<evidence type="ECO:0000313" key="7">
    <source>
        <dbReference type="Proteomes" id="UP000025227"/>
    </source>
</evidence>
<dbReference type="Proteomes" id="UP000025227">
    <property type="component" value="Unplaced"/>
</dbReference>
<evidence type="ECO:0000256" key="6">
    <source>
        <dbReference type="SAM" id="MobiDB-lite"/>
    </source>
</evidence>
<dbReference type="WBParaSite" id="HCON_00152710-00001">
    <property type="protein sequence ID" value="HCON_00152710-00001"/>
    <property type="gene ID" value="HCON_00152710"/>
</dbReference>
<evidence type="ECO:0000256" key="2">
    <source>
        <dbReference type="ARBA" id="ARBA00009052"/>
    </source>
</evidence>
<evidence type="ECO:0000256" key="1">
    <source>
        <dbReference type="ARBA" id="ARBA00004536"/>
    </source>
</evidence>
<reference evidence="8" key="1">
    <citation type="submission" date="2020-12" db="UniProtKB">
        <authorList>
            <consortium name="WormBaseParasite"/>
        </authorList>
    </citation>
    <scope>IDENTIFICATION</scope>
    <source>
        <strain evidence="8">MHco3</strain>
    </source>
</reference>
<proteinExistence type="inferred from homology"/>
<keyword evidence="4 5" id="KW-0175">Coiled coil</keyword>
<feature type="region of interest" description="Disordered" evidence="6">
    <location>
        <begin position="455"/>
        <end position="474"/>
    </location>
</feature>
<keyword evidence="7" id="KW-1185">Reference proteome</keyword>
<dbReference type="Pfam" id="PF10226">
    <property type="entry name" value="CCDC85"/>
    <property type="match status" value="1"/>
</dbReference>
<keyword evidence="3" id="KW-0965">Cell junction</keyword>
<evidence type="ECO:0000313" key="8">
    <source>
        <dbReference type="WBParaSite" id="HCON_00152710-00001"/>
    </source>
</evidence>
<dbReference type="PANTHER" id="PTHR13546">
    <property type="entry name" value="RE60986P"/>
    <property type="match status" value="1"/>
</dbReference>
<comment type="subcellular location">
    <subcellularLocation>
        <location evidence="1">Cell junction</location>
        <location evidence="1">Adherens junction</location>
    </subcellularLocation>
</comment>
<organism evidence="7 8">
    <name type="scientific">Haemonchus contortus</name>
    <name type="common">Barber pole worm</name>
    <dbReference type="NCBI Taxonomy" id="6289"/>
    <lineage>
        <taxon>Eukaryota</taxon>
        <taxon>Metazoa</taxon>
        <taxon>Ecdysozoa</taxon>
        <taxon>Nematoda</taxon>
        <taxon>Chromadorea</taxon>
        <taxon>Rhabditida</taxon>
        <taxon>Rhabditina</taxon>
        <taxon>Rhabditomorpha</taxon>
        <taxon>Strongyloidea</taxon>
        <taxon>Trichostrongylidae</taxon>
        <taxon>Haemonchus</taxon>
    </lineage>
</organism>
<sequence>SAMSTISVSTASTEHNTVQYACNATQQSNSSIDSEKSGSSRPSLHYPTVCVQIPPRVPASSVSTPPGMVSYAVPYAKPIQYSASHLQYENMKHRCKMLDTENQRLMRLQQELVTDANRRVEMHVNEIRMLKEDNKKLTAANKELRDLCCFLDDDRQKTRRLAKEWQKFGRYTTHVMKQEISLYQKRLRDLESRQTEILNENEELKQLCLYLDEQRQQSFIYRREDDRESEDLGCGSSERSEDCDEAKELCETPSINQQKENTLRMISQRIGTYHSNQTASVESIAHTDRLVDYIHSLEERIKQLEGASRQNGIWRSACTLASDSDETTVIDRCEELSDDVLLKKSRQNYPKPMQISYSSTLTTSGTTYASSETDLESAVYVMGDETDAVDDTLEVRSLTRIEEDSEEKEKVNDEVEEQSAQLPPAIAPLSESLLNVGRLTLDDTKASKNLDLTTKGTSPVMPTKSSFLRRPRPLSSRSSLFGAAKKAFEKSTAECGSA</sequence>
<feature type="coiled-coil region" evidence="5">
    <location>
        <begin position="180"/>
        <end position="207"/>
    </location>
</feature>
<feature type="coiled-coil region" evidence="5">
    <location>
        <begin position="113"/>
        <end position="147"/>
    </location>
</feature>
<dbReference type="OMA" id="TIIERGW"/>
<feature type="region of interest" description="Disordered" evidence="6">
    <location>
        <begin position="24"/>
        <end position="45"/>
    </location>
</feature>
<evidence type="ECO:0000256" key="4">
    <source>
        <dbReference type="ARBA" id="ARBA00023054"/>
    </source>
</evidence>
<evidence type="ECO:0000256" key="5">
    <source>
        <dbReference type="SAM" id="Coils"/>
    </source>
</evidence>
<dbReference type="InterPro" id="IPR019359">
    <property type="entry name" value="CCDC85"/>
</dbReference>
<protein>
    <submittedName>
        <fullName evidence="8">Coiled-coil domain-containing protein 85C</fullName>
    </submittedName>
</protein>